<feature type="compositionally biased region" description="Low complexity" evidence="1">
    <location>
        <begin position="123"/>
        <end position="135"/>
    </location>
</feature>
<organism evidence="2 3">
    <name type="scientific">Acanthosepion pharaonis</name>
    <name type="common">Pharaoh cuttlefish</name>
    <name type="synonym">Sepia pharaonis</name>
    <dbReference type="NCBI Taxonomy" id="158019"/>
    <lineage>
        <taxon>Eukaryota</taxon>
        <taxon>Metazoa</taxon>
        <taxon>Spiralia</taxon>
        <taxon>Lophotrochozoa</taxon>
        <taxon>Mollusca</taxon>
        <taxon>Cephalopoda</taxon>
        <taxon>Coleoidea</taxon>
        <taxon>Decapodiformes</taxon>
        <taxon>Sepiida</taxon>
        <taxon>Sepiina</taxon>
        <taxon>Sepiidae</taxon>
        <taxon>Acanthosepion</taxon>
    </lineage>
</organism>
<evidence type="ECO:0000256" key="1">
    <source>
        <dbReference type="SAM" id="MobiDB-lite"/>
    </source>
</evidence>
<feature type="compositionally biased region" description="Polar residues" evidence="1">
    <location>
        <begin position="159"/>
        <end position="171"/>
    </location>
</feature>
<evidence type="ECO:0000313" key="3">
    <source>
        <dbReference type="Proteomes" id="UP000597762"/>
    </source>
</evidence>
<sequence>MIILKLVCIIFPGRQKTSAQTSPSVNFQKLFTRFGHQEEEAVSAFDFLDQFSTSSANSEPPLTANIADYISNLPQELQNYSPLSDPDITPQASPTKQHKTKKYQPPSMKALKHMENCSRSNQAKAAAASTAAAPAPVTSNRDLCRSYSTCSLESPEDGSASNLSLSDSCCE</sequence>
<comment type="caution">
    <text evidence="2">The sequence shown here is derived from an EMBL/GenBank/DDBJ whole genome shotgun (WGS) entry which is preliminary data.</text>
</comment>
<dbReference type="EMBL" id="CAHIKZ030000688">
    <property type="protein sequence ID" value="CAE1233608.1"/>
    <property type="molecule type" value="Genomic_DNA"/>
</dbReference>
<proteinExistence type="predicted"/>
<feature type="region of interest" description="Disordered" evidence="1">
    <location>
        <begin position="78"/>
        <end position="171"/>
    </location>
</feature>
<dbReference type="Proteomes" id="UP000597762">
    <property type="component" value="Unassembled WGS sequence"/>
</dbReference>
<keyword evidence="3" id="KW-1185">Reference proteome</keyword>
<feature type="compositionally biased region" description="Polar residues" evidence="1">
    <location>
        <begin position="137"/>
        <end position="152"/>
    </location>
</feature>
<protein>
    <submittedName>
        <fullName evidence="2">Uncharacterized protein</fullName>
    </submittedName>
</protein>
<name>A0A812BLQ7_ACAPH</name>
<reference evidence="2" key="1">
    <citation type="submission" date="2021-01" db="EMBL/GenBank/DDBJ databases">
        <authorList>
            <person name="Li R."/>
            <person name="Bekaert M."/>
        </authorList>
    </citation>
    <scope>NUCLEOTIDE SEQUENCE</scope>
    <source>
        <strain evidence="2">Farmed</strain>
    </source>
</reference>
<accession>A0A812BLQ7</accession>
<dbReference type="AlphaFoldDB" id="A0A812BLQ7"/>
<evidence type="ECO:0000313" key="2">
    <source>
        <dbReference type="EMBL" id="CAE1233608.1"/>
    </source>
</evidence>
<dbReference type="OrthoDB" id="8930856at2759"/>
<gene>
    <name evidence="2" type="ORF">SPHA_19025</name>
</gene>